<reference evidence="1 2" key="1">
    <citation type="journal article" date="2019" name="Int. J. Syst. Evol. Microbiol.">
        <title>The Global Catalogue of Microorganisms (GCM) 10K type strain sequencing project: providing services to taxonomists for standard genome sequencing and annotation.</title>
        <authorList>
            <consortium name="The Broad Institute Genomics Platform"/>
            <consortium name="The Broad Institute Genome Sequencing Center for Infectious Disease"/>
            <person name="Wu L."/>
            <person name="Ma J."/>
        </authorList>
    </citation>
    <scope>NUCLEOTIDE SEQUENCE [LARGE SCALE GENOMIC DNA]</scope>
    <source>
        <strain evidence="1 2">CGMCC 1.3240</strain>
    </source>
</reference>
<dbReference type="AlphaFoldDB" id="A0ABD5V6R9"/>
<name>A0ABD5V6R9_9EURY</name>
<dbReference type="InterPro" id="IPR049701">
    <property type="entry name" value="HVO_2523-like"/>
</dbReference>
<dbReference type="EMBL" id="JBHSXQ010000003">
    <property type="protein sequence ID" value="MFC6906003.1"/>
    <property type="molecule type" value="Genomic_DNA"/>
</dbReference>
<keyword evidence="2" id="KW-1185">Reference proteome</keyword>
<dbReference type="Proteomes" id="UP001596312">
    <property type="component" value="Unassembled WGS sequence"/>
</dbReference>
<gene>
    <name evidence="1" type="ORF">ACFQGH_12455</name>
</gene>
<sequence length="50" mass="5563">MGDEGRAKRVDGAERGGRPCPQCGAAMYHRHCKYVCPNHGVIYDCADTFY</sequence>
<organism evidence="1 2">
    <name type="scientific">Halalkalicoccus tibetensis</name>
    <dbReference type="NCBI Taxonomy" id="175632"/>
    <lineage>
        <taxon>Archaea</taxon>
        <taxon>Methanobacteriati</taxon>
        <taxon>Methanobacteriota</taxon>
        <taxon>Stenosarchaea group</taxon>
        <taxon>Halobacteria</taxon>
        <taxon>Halobacteriales</taxon>
        <taxon>Halococcaceae</taxon>
        <taxon>Halalkalicoccus</taxon>
    </lineage>
</organism>
<evidence type="ECO:0000313" key="1">
    <source>
        <dbReference type="EMBL" id="MFC6906003.1"/>
    </source>
</evidence>
<dbReference type="RefSeq" id="WP_390220943.1">
    <property type="nucleotide sequence ID" value="NZ_JBBMXV010000003.1"/>
</dbReference>
<evidence type="ECO:0000313" key="2">
    <source>
        <dbReference type="Proteomes" id="UP001596312"/>
    </source>
</evidence>
<proteinExistence type="predicted"/>
<accession>A0ABD5V6R9</accession>
<protein>
    <submittedName>
        <fullName evidence="1">HVO_2523 family zinc finger protein</fullName>
    </submittedName>
</protein>
<dbReference type="NCBIfam" id="NF041914">
    <property type="entry name" value="HVO_2523"/>
    <property type="match status" value="1"/>
</dbReference>
<comment type="caution">
    <text evidence="1">The sequence shown here is derived from an EMBL/GenBank/DDBJ whole genome shotgun (WGS) entry which is preliminary data.</text>
</comment>